<evidence type="ECO:0000313" key="1">
    <source>
        <dbReference type="EMBL" id="AOJ11895.1"/>
    </source>
</evidence>
<dbReference type="EMBL" id="CP013389">
    <property type="protein sequence ID" value="AOJ11895.1"/>
    <property type="molecule type" value="Genomic_DNA"/>
</dbReference>
<organism evidence="1 2">
    <name type="scientific">Burkholderia mayonis</name>
    <dbReference type="NCBI Taxonomy" id="1385591"/>
    <lineage>
        <taxon>Bacteria</taxon>
        <taxon>Pseudomonadati</taxon>
        <taxon>Pseudomonadota</taxon>
        <taxon>Betaproteobacteria</taxon>
        <taxon>Burkholderiales</taxon>
        <taxon>Burkholderiaceae</taxon>
        <taxon>Burkholderia</taxon>
        <taxon>pseudomallei group</taxon>
    </lineage>
</organism>
<protein>
    <recommendedName>
        <fullName evidence="3">Transposase</fullName>
    </recommendedName>
</protein>
<dbReference type="Proteomes" id="UP000067711">
    <property type="component" value="Chromosome 1"/>
</dbReference>
<accession>A0A1B4G7K0</accession>
<gene>
    <name evidence="1" type="ORF">WS71_22250</name>
</gene>
<evidence type="ECO:0000313" key="2">
    <source>
        <dbReference type="Proteomes" id="UP000067711"/>
    </source>
</evidence>
<dbReference type="AlphaFoldDB" id="A0A1B4G7K0"/>
<reference evidence="1 2" key="1">
    <citation type="submission" date="2015-12" db="EMBL/GenBank/DDBJ databases">
        <title>Diversity of Burkholderia near neighbor genomes.</title>
        <authorList>
            <person name="Sahl J."/>
            <person name="Wagner D."/>
            <person name="Keim P."/>
        </authorList>
    </citation>
    <scope>NUCLEOTIDE SEQUENCE [LARGE SCALE GENOMIC DNA]</scope>
    <source>
        <strain evidence="1 2">BDU8</strain>
    </source>
</reference>
<sequence>MPYIGNRLADILCEHHERTVGNDNCVSFERLKLQIPADGTRPHYVKRRVRVHRYVDGSLAVFYSPRLLSRYDVNGAPVGVPVQLAA</sequence>
<name>A0A1B4G7K0_9BURK</name>
<evidence type="ECO:0008006" key="3">
    <source>
        <dbReference type="Google" id="ProtNLM"/>
    </source>
</evidence>
<proteinExistence type="predicted"/>